<accession>A0ABP7JBP5</accession>
<dbReference type="EMBL" id="BAAAZR010000044">
    <property type="protein sequence ID" value="GAA3840696.1"/>
    <property type="molecule type" value="Genomic_DNA"/>
</dbReference>
<feature type="domain" description="NB-ARC" evidence="2">
    <location>
        <begin position="73"/>
        <end position="221"/>
    </location>
</feature>
<feature type="region of interest" description="Disordered" evidence="1">
    <location>
        <begin position="1"/>
        <end position="20"/>
    </location>
</feature>
<dbReference type="Proteomes" id="UP001500888">
    <property type="component" value="Unassembled WGS sequence"/>
</dbReference>
<evidence type="ECO:0000256" key="1">
    <source>
        <dbReference type="SAM" id="MobiDB-lite"/>
    </source>
</evidence>
<evidence type="ECO:0000259" key="2">
    <source>
        <dbReference type="Pfam" id="PF00931"/>
    </source>
</evidence>
<feature type="domain" description="DUF7779" evidence="3">
    <location>
        <begin position="303"/>
        <end position="392"/>
    </location>
</feature>
<dbReference type="Gene3D" id="1.25.40.10">
    <property type="entry name" value="Tetratricopeptide repeat domain"/>
    <property type="match status" value="3"/>
</dbReference>
<dbReference type="SUPFAM" id="SSF48452">
    <property type="entry name" value="TPR-like"/>
    <property type="match status" value="4"/>
</dbReference>
<dbReference type="SUPFAM" id="SSF52540">
    <property type="entry name" value="P-loop containing nucleoside triphosphate hydrolases"/>
    <property type="match status" value="1"/>
</dbReference>
<dbReference type="InterPro" id="IPR056681">
    <property type="entry name" value="DUF7779"/>
</dbReference>
<dbReference type="InterPro" id="IPR019734">
    <property type="entry name" value="TPR_rpt"/>
</dbReference>
<keyword evidence="5" id="KW-1185">Reference proteome</keyword>
<dbReference type="InterPro" id="IPR011990">
    <property type="entry name" value="TPR-like_helical_dom_sf"/>
</dbReference>
<dbReference type="InterPro" id="IPR027417">
    <property type="entry name" value="P-loop_NTPase"/>
</dbReference>
<evidence type="ECO:0000313" key="4">
    <source>
        <dbReference type="EMBL" id="GAA3840696.1"/>
    </source>
</evidence>
<dbReference type="SMART" id="SM00028">
    <property type="entry name" value="TPR"/>
    <property type="match status" value="10"/>
</dbReference>
<dbReference type="InterPro" id="IPR002182">
    <property type="entry name" value="NB-ARC"/>
</dbReference>
<dbReference type="PANTHER" id="PTHR46082:SF6">
    <property type="entry name" value="AAA+ ATPASE DOMAIN-CONTAINING PROTEIN-RELATED"/>
    <property type="match status" value="1"/>
</dbReference>
<evidence type="ECO:0000313" key="5">
    <source>
        <dbReference type="Proteomes" id="UP001500888"/>
    </source>
</evidence>
<proteinExistence type="predicted"/>
<dbReference type="Gene3D" id="3.40.50.300">
    <property type="entry name" value="P-loop containing nucleotide triphosphate hydrolases"/>
    <property type="match status" value="1"/>
</dbReference>
<comment type="caution">
    <text evidence="4">The sequence shown here is derived from an EMBL/GenBank/DDBJ whole genome shotgun (WGS) entry which is preliminary data.</text>
</comment>
<evidence type="ECO:0000259" key="3">
    <source>
        <dbReference type="Pfam" id="PF25000"/>
    </source>
</evidence>
<dbReference type="PANTHER" id="PTHR46082">
    <property type="entry name" value="ATP/GTP-BINDING PROTEIN-RELATED"/>
    <property type="match status" value="1"/>
</dbReference>
<protein>
    <submittedName>
        <fullName evidence="4">FxSxx-COOH system tetratricopeptide repeat protein</fullName>
    </submittedName>
</protein>
<dbReference type="Pfam" id="PF13374">
    <property type="entry name" value="TPR_10"/>
    <property type="match status" value="5"/>
</dbReference>
<gene>
    <name evidence="4" type="primary">fxsT_2</name>
    <name evidence="4" type="ORF">GCM10022226_73980</name>
</gene>
<dbReference type="Pfam" id="PF13424">
    <property type="entry name" value="TPR_12"/>
    <property type="match status" value="3"/>
</dbReference>
<reference evidence="5" key="1">
    <citation type="journal article" date="2019" name="Int. J. Syst. Evol. Microbiol.">
        <title>The Global Catalogue of Microorganisms (GCM) 10K type strain sequencing project: providing services to taxonomists for standard genome sequencing and annotation.</title>
        <authorList>
            <consortium name="The Broad Institute Genomics Platform"/>
            <consortium name="The Broad Institute Genome Sequencing Center for Infectious Disease"/>
            <person name="Wu L."/>
            <person name="Ma J."/>
        </authorList>
    </citation>
    <scope>NUCLEOTIDE SEQUENCE [LARGE SCALE GENOMIC DNA]</scope>
    <source>
        <strain evidence="5">JCM 16908</strain>
    </source>
</reference>
<dbReference type="PRINTS" id="PR00381">
    <property type="entry name" value="KINESINLIGHT"/>
</dbReference>
<dbReference type="Pfam" id="PF25000">
    <property type="entry name" value="DUF7779"/>
    <property type="match status" value="1"/>
</dbReference>
<name>A0ABP7JBP5_9ACTN</name>
<dbReference type="Pfam" id="PF00931">
    <property type="entry name" value="NB-ARC"/>
    <property type="match status" value="1"/>
</dbReference>
<organism evidence="4 5">
    <name type="scientific">Sphaerisporangium flaviroseum</name>
    <dbReference type="NCBI Taxonomy" id="509199"/>
    <lineage>
        <taxon>Bacteria</taxon>
        <taxon>Bacillati</taxon>
        <taxon>Actinomycetota</taxon>
        <taxon>Actinomycetes</taxon>
        <taxon>Streptosporangiales</taxon>
        <taxon>Streptosporangiaceae</taxon>
        <taxon>Sphaerisporangium</taxon>
    </lineage>
</organism>
<dbReference type="InterPro" id="IPR053137">
    <property type="entry name" value="NLR-like"/>
</dbReference>
<sequence>MTSPAPPPRSESLDRSTQSVTRTQVYGHLVQINQVEGNVTVRLGQMDPAPERDVQQIIEGDIPQQPRGFQLREELLERLHGQVAATGAAVVSAVTGKPGVGKTMLAAAYAWSCQAAGWPVVAWIAAETGDQIQTGLAGLAERLRLRQADDDATTAAKRARDWLAATHWPSLVVFDNAVDVEQVRAWCPATGATRMIITSRNRAFERSYAQVPVEEFTPDQAEAFLRERTGLNDQAAGELAAELGHLPLALAQAAALIVRRHLNYADYLRLLRAFPLDRYLPAQVGDQYPTGTAQAILLALVQAEEARPAARRMLEMLAVLSPAGIPRPILYGTRGLAESGDLAEQAEIVRGQIDEELAELADTSLISFTEDGSTVLMHRLVQRVLRENAQHENRLNAALSDATALLYRFNDALPEGHATWAARPAVEMLMGQTTALHTIAHCKDALTDKLLDLRASCGRYLIHLADLGRAIPLLEQTLAEREQVLGHDHPDTLVSRNNLAQAYQAAGDLGRAIPLLEQTLAECERILGDDRPFTLISRNNLANAYQLAGDPGRAISMLGQALAKQERILGDDHPNTLVSRNNLASAYEAAGDLRRAIPMYKQTLAECERVLGDDHPDTLSTLSNLAHAYQAAGDLRRAIRLYKHGLAKQERILGDDHPDTLASRNNLAHAYHAAGALGEAIPLLEQTLAKQELILGDNHPNTLLLRNNLAQAYQAAGDLRRAIPLLEQSLAKQERILDDDHPDTLVSRNNLASAYEAAWDLGRAVRLYKQTLARCERVLGGNHPYTLLLRNNLAGAYATAGNLSRAIPMYEQTLAERERVLGGDHPDTLTTRNNLAGAYESAGDLGRAIPMYERTLTGREQVQGGDHPDTLVSRNNLAHAYESAGILRHAVRMYKQTLADCERVLGGDHPITRAVRGNLQRVQ</sequence>